<evidence type="ECO:0000256" key="5">
    <source>
        <dbReference type="ARBA" id="ARBA00022617"/>
    </source>
</evidence>
<dbReference type="SUPFAM" id="SSF48264">
    <property type="entry name" value="Cytochrome P450"/>
    <property type="match status" value="1"/>
</dbReference>
<dbReference type="InterPro" id="IPR050476">
    <property type="entry name" value="Insect_CytP450_Detox"/>
</dbReference>
<keyword evidence="12" id="KW-0472">Membrane</keyword>
<dbReference type="AlphaFoldDB" id="A0AAW1J0M1"/>
<dbReference type="Pfam" id="PF00067">
    <property type="entry name" value="p450"/>
    <property type="match status" value="1"/>
</dbReference>
<accession>A0AAW1J0M1</accession>
<reference evidence="13 14" key="1">
    <citation type="journal article" date="2024" name="BMC Genomics">
        <title>De novo assembly and annotation of Popillia japonica's genome with initial clues to its potential as an invasive pest.</title>
        <authorList>
            <person name="Cucini C."/>
            <person name="Boschi S."/>
            <person name="Funari R."/>
            <person name="Cardaioli E."/>
            <person name="Iannotti N."/>
            <person name="Marturano G."/>
            <person name="Paoli F."/>
            <person name="Bruttini M."/>
            <person name="Carapelli A."/>
            <person name="Frati F."/>
            <person name="Nardi F."/>
        </authorList>
    </citation>
    <scope>NUCLEOTIDE SEQUENCE [LARGE SCALE GENOMIC DNA]</scope>
    <source>
        <strain evidence="13">DMR45628</strain>
    </source>
</reference>
<keyword evidence="6" id="KW-0479">Metal-binding</keyword>
<dbReference type="GO" id="GO:0020037">
    <property type="term" value="F:heme binding"/>
    <property type="evidence" value="ECO:0007669"/>
    <property type="project" value="InterPro"/>
</dbReference>
<gene>
    <name evidence="13" type="ORF">QE152_g31968</name>
</gene>
<evidence type="ECO:0000256" key="8">
    <source>
        <dbReference type="ARBA" id="ARBA00022848"/>
    </source>
</evidence>
<evidence type="ECO:0000256" key="3">
    <source>
        <dbReference type="ARBA" id="ARBA00004406"/>
    </source>
</evidence>
<dbReference type="Proteomes" id="UP001458880">
    <property type="component" value="Unassembled WGS sequence"/>
</dbReference>
<comment type="subcellular location">
    <subcellularLocation>
        <location evidence="3">Endoplasmic reticulum membrane</location>
        <topology evidence="3">Peripheral membrane protein</topology>
    </subcellularLocation>
    <subcellularLocation>
        <location evidence="2">Microsome membrane</location>
        <topology evidence="2">Peripheral membrane protein</topology>
    </subcellularLocation>
</comment>
<dbReference type="Gene3D" id="1.10.630.10">
    <property type="entry name" value="Cytochrome P450"/>
    <property type="match status" value="1"/>
</dbReference>
<keyword evidence="9" id="KW-0560">Oxidoreductase</keyword>
<dbReference type="EMBL" id="JASPKY010000454">
    <property type="protein sequence ID" value="KAK9696335.1"/>
    <property type="molecule type" value="Genomic_DNA"/>
</dbReference>
<dbReference type="GO" id="GO:0005506">
    <property type="term" value="F:iron ion binding"/>
    <property type="evidence" value="ECO:0007669"/>
    <property type="project" value="InterPro"/>
</dbReference>
<dbReference type="GO" id="GO:0005789">
    <property type="term" value="C:endoplasmic reticulum membrane"/>
    <property type="evidence" value="ECO:0007669"/>
    <property type="project" value="UniProtKB-SubCell"/>
</dbReference>
<evidence type="ECO:0000256" key="2">
    <source>
        <dbReference type="ARBA" id="ARBA00004174"/>
    </source>
</evidence>
<evidence type="ECO:0000256" key="11">
    <source>
        <dbReference type="ARBA" id="ARBA00023033"/>
    </source>
</evidence>
<organism evidence="13 14">
    <name type="scientific">Popillia japonica</name>
    <name type="common">Japanese beetle</name>
    <dbReference type="NCBI Taxonomy" id="7064"/>
    <lineage>
        <taxon>Eukaryota</taxon>
        <taxon>Metazoa</taxon>
        <taxon>Ecdysozoa</taxon>
        <taxon>Arthropoda</taxon>
        <taxon>Hexapoda</taxon>
        <taxon>Insecta</taxon>
        <taxon>Pterygota</taxon>
        <taxon>Neoptera</taxon>
        <taxon>Endopterygota</taxon>
        <taxon>Coleoptera</taxon>
        <taxon>Polyphaga</taxon>
        <taxon>Scarabaeiformia</taxon>
        <taxon>Scarabaeidae</taxon>
        <taxon>Rutelinae</taxon>
        <taxon>Popillia</taxon>
    </lineage>
</organism>
<comment type="cofactor">
    <cofactor evidence="1">
        <name>heme</name>
        <dbReference type="ChEBI" id="CHEBI:30413"/>
    </cofactor>
</comment>
<evidence type="ECO:0000256" key="7">
    <source>
        <dbReference type="ARBA" id="ARBA00022824"/>
    </source>
</evidence>
<dbReference type="GO" id="GO:0004497">
    <property type="term" value="F:monooxygenase activity"/>
    <property type="evidence" value="ECO:0007669"/>
    <property type="project" value="UniProtKB-KW"/>
</dbReference>
<evidence type="ECO:0000256" key="10">
    <source>
        <dbReference type="ARBA" id="ARBA00023004"/>
    </source>
</evidence>
<dbReference type="InterPro" id="IPR036396">
    <property type="entry name" value="Cyt_P450_sf"/>
</dbReference>
<dbReference type="PANTHER" id="PTHR24292:SF100">
    <property type="entry name" value="CYTOCHROME P450 6A16, ISOFORM B-RELATED"/>
    <property type="match status" value="1"/>
</dbReference>
<evidence type="ECO:0000256" key="9">
    <source>
        <dbReference type="ARBA" id="ARBA00023002"/>
    </source>
</evidence>
<evidence type="ECO:0000313" key="14">
    <source>
        <dbReference type="Proteomes" id="UP001458880"/>
    </source>
</evidence>
<protein>
    <submittedName>
        <fullName evidence="13">Cytochrome P450</fullName>
    </submittedName>
</protein>
<sequence>MQKTWCSSITERRVNILHEVIRDIINYRETHDVKRNDFVQLLLNIKHGVTNDGSSFTFNEIAAQAFVFFIDGFETPSSIMMFAFYEMAKNQDIQDKVREEIRRAVAKYDGNITYDTDLYESSF</sequence>
<dbReference type="PANTHER" id="PTHR24292">
    <property type="entry name" value="CYTOCHROME P450"/>
    <property type="match status" value="1"/>
</dbReference>
<dbReference type="InterPro" id="IPR001128">
    <property type="entry name" value="Cyt_P450"/>
</dbReference>
<name>A0AAW1J0M1_POPJA</name>
<keyword evidence="8" id="KW-0492">Microsome</keyword>
<proteinExistence type="inferred from homology"/>
<comment type="caution">
    <text evidence="13">The sequence shown here is derived from an EMBL/GenBank/DDBJ whole genome shotgun (WGS) entry which is preliminary data.</text>
</comment>
<keyword evidence="5" id="KW-0349">Heme</keyword>
<keyword evidence="11" id="KW-0503">Monooxygenase</keyword>
<evidence type="ECO:0000256" key="6">
    <source>
        <dbReference type="ARBA" id="ARBA00022723"/>
    </source>
</evidence>
<evidence type="ECO:0000256" key="4">
    <source>
        <dbReference type="ARBA" id="ARBA00010617"/>
    </source>
</evidence>
<evidence type="ECO:0000256" key="12">
    <source>
        <dbReference type="ARBA" id="ARBA00023136"/>
    </source>
</evidence>
<keyword evidence="10" id="KW-0408">Iron</keyword>
<comment type="similarity">
    <text evidence="4">Belongs to the cytochrome P450 family.</text>
</comment>
<dbReference type="GO" id="GO:0016705">
    <property type="term" value="F:oxidoreductase activity, acting on paired donors, with incorporation or reduction of molecular oxygen"/>
    <property type="evidence" value="ECO:0007669"/>
    <property type="project" value="InterPro"/>
</dbReference>
<keyword evidence="7" id="KW-0256">Endoplasmic reticulum</keyword>
<keyword evidence="14" id="KW-1185">Reference proteome</keyword>
<evidence type="ECO:0000256" key="1">
    <source>
        <dbReference type="ARBA" id="ARBA00001971"/>
    </source>
</evidence>
<evidence type="ECO:0000313" key="13">
    <source>
        <dbReference type="EMBL" id="KAK9696335.1"/>
    </source>
</evidence>